<dbReference type="EMBL" id="RBXR01000001">
    <property type="protein sequence ID" value="RKT69309.1"/>
    <property type="molecule type" value="Genomic_DNA"/>
</dbReference>
<reference evidence="1 2" key="1">
    <citation type="submission" date="2018-10" db="EMBL/GenBank/DDBJ databases">
        <title>Sequencing the genomes of 1000 actinobacteria strains.</title>
        <authorList>
            <person name="Klenk H.-P."/>
        </authorList>
    </citation>
    <scope>NUCLEOTIDE SEQUENCE [LARGE SCALE GENOMIC DNA]</scope>
    <source>
        <strain evidence="1 2">DSM 43911</strain>
    </source>
</reference>
<evidence type="ECO:0000313" key="1">
    <source>
        <dbReference type="EMBL" id="RKT69309.1"/>
    </source>
</evidence>
<dbReference type="AlphaFoldDB" id="A0A495X6Y8"/>
<sequence>MSIGSLQVVRLSAGVLVSFGSDGRFVVFGRSEGLPFPVVDGEVLDGLVVPDGGVVPDGLVVPSGPLTVGVSGAPGVLEGVVVPGLLGLSALRPSLPS</sequence>
<proteinExistence type="predicted"/>
<comment type="caution">
    <text evidence="1">The sequence shown here is derived from an EMBL/GenBank/DDBJ whole genome shotgun (WGS) entry which is preliminary data.</text>
</comment>
<protein>
    <submittedName>
        <fullName evidence="1">Uncharacterized protein</fullName>
    </submittedName>
</protein>
<gene>
    <name evidence="1" type="ORF">DFJ66_2517</name>
</gene>
<organism evidence="1 2">
    <name type="scientific">Saccharothrix variisporea</name>
    <dbReference type="NCBI Taxonomy" id="543527"/>
    <lineage>
        <taxon>Bacteria</taxon>
        <taxon>Bacillati</taxon>
        <taxon>Actinomycetota</taxon>
        <taxon>Actinomycetes</taxon>
        <taxon>Pseudonocardiales</taxon>
        <taxon>Pseudonocardiaceae</taxon>
        <taxon>Saccharothrix</taxon>
    </lineage>
</organism>
<accession>A0A495X6Y8</accession>
<evidence type="ECO:0000313" key="2">
    <source>
        <dbReference type="Proteomes" id="UP000272729"/>
    </source>
</evidence>
<keyword evidence="2" id="KW-1185">Reference proteome</keyword>
<name>A0A495X6Y8_9PSEU</name>
<dbReference type="Proteomes" id="UP000272729">
    <property type="component" value="Unassembled WGS sequence"/>
</dbReference>